<dbReference type="Gene3D" id="1.10.287.770">
    <property type="entry name" value="YojJ-like"/>
    <property type="match status" value="1"/>
</dbReference>
<organism evidence="14 15">
    <name type="scientific">Myotis davidii</name>
    <name type="common">David's myotis</name>
    <dbReference type="NCBI Taxonomy" id="225400"/>
    <lineage>
        <taxon>Eukaryota</taxon>
        <taxon>Metazoa</taxon>
        <taxon>Chordata</taxon>
        <taxon>Craniata</taxon>
        <taxon>Vertebrata</taxon>
        <taxon>Euteleostomi</taxon>
        <taxon>Mammalia</taxon>
        <taxon>Eutheria</taxon>
        <taxon>Laurasiatheria</taxon>
        <taxon>Chiroptera</taxon>
        <taxon>Yangochiroptera</taxon>
        <taxon>Vespertilionidae</taxon>
        <taxon>Myotis</taxon>
    </lineage>
</organism>
<dbReference type="GO" id="GO:0005886">
    <property type="term" value="C:plasma membrane"/>
    <property type="evidence" value="ECO:0007669"/>
    <property type="project" value="TreeGrafter"/>
</dbReference>
<evidence type="ECO:0000256" key="8">
    <source>
        <dbReference type="ARBA" id="ARBA00023136"/>
    </source>
</evidence>
<evidence type="ECO:0000256" key="5">
    <source>
        <dbReference type="ARBA" id="ARBA00022989"/>
    </source>
</evidence>
<evidence type="ECO:0000256" key="10">
    <source>
        <dbReference type="ARBA" id="ARBA00023303"/>
    </source>
</evidence>
<proteinExistence type="inferred from homology"/>
<evidence type="ECO:0000256" key="12">
    <source>
        <dbReference type="SAM" id="MobiDB-lite"/>
    </source>
</evidence>
<keyword evidence="2 11" id="KW-0813">Transport</keyword>
<evidence type="ECO:0000313" key="14">
    <source>
        <dbReference type="EMBL" id="ELK23616.1"/>
    </source>
</evidence>
<keyword evidence="5 13" id="KW-1133">Transmembrane helix</keyword>
<keyword evidence="7 11" id="KW-0406">Ion transport</keyword>
<keyword evidence="10 11" id="KW-0407">Ion channel</keyword>
<evidence type="ECO:0000256" key="9">
    <source>
        <dbReference type="ARBA" id="ARBA00023201"/>
    </source>
</evidence>
<dbReference type="Pfam" id="PF00858">
    <property type="entry name" value="ASC"/>
    <property type="match status" value="2"/>
</dbReference>
<dbReference type="Gene3D" id="2.60.470.10">
    <property type="entry name" value="Acid-sensing ion channels like domains"/>
    <property type="match status" value="1"/>
</dbReference>
<sequence>MEEGPGEPLVELPGSFRELFTFFCANTTVHGTIRLICSSQNRLKTASWGLLFLGALGALYWQFGLLFEQYWRYPVIMTVSMHSEGKLFPSVTLCDMNPHRPSPVRTHLQALDAFAQENIYALYRFNLSTSGAIPPVEDPGPSPAFQLDRRVRLERLSGPGSQNKVGFRLCNSTGGDCFYRAYSSGVTAVRAWYRFHYVNILALLPRSPEDNHQSHGGHFVFSCRYNGEDCEAQHFRTFHHPTYGSCYTVNGMWTAQRPGITHGISLILRAEQQDDLPLLSTEAGIKVMVHTRDHTPFLEHRGFSIRPGTETTIGIREVWGRGGKQRRAGLPRPCPALESEGGRMELNPSPQDEVHRLGSPYSDCTDSGEGVDVPLLYNATYTRQVRPGSGSNVAKVNIFYQELNYRTVDETPVYSVPQLLSAMGSQWSLWFGSSVLSVLELLELLIDAVALAVLLGCHRLRRAQGSRPQAAHTKPETNQVPGDYGHDAPRPGAQPATPPGVLAGVSAEELGQAWVPQDS</sequence>
<dbReference type="PRINTS" id="PR01078">
    <property type="entry name" value="AMINACHANNEL"/>
</dbReference>
<dbReference type="GO" id="GO:0015280">
    <property type="term" value="F:ligand-gated sodium channel activity"/>
    <property type="evidence" value="ECO:0007669"/>
    <property type="project" value="TreeGrafter"/>
</dbReference>
<keyword evidence="9 11" id="KW-0739">Sodium transport</keyword>
<evidence type="ECO:0000256" key="11">
    <source>
        <dbReference type="RuleBase" id="RU000679"/>
    </source>
</evidence>
<evidence type="ECO:0000256" key="3">
    <source>
        <dbReference type="ARBA" id="ARBA00022461"/>
    </source>
</evidence>
<evidence type="ECO:0000256" key="1">
    <source>
        <dbReference type="ARBA" id="ARBA00004141"/>
    </source>
</evidence>
<feature type="transmembrane region" description="Helical" evidence="13">
    <location>
        <begin position="49"/>
        <end position="71"/>
    </location>
</feature>
<evidence type="ECO:0000256" key="7">
    <source>
        <dbReference type="ARBA" id="ARBA00023065"/>
    </source>
</evidence>
<dbReference type="PANTHER" id="PTHR11690:SF132">
    <property type="entry name" value="AMILORIDE-SENSITIVE SODIUM CHANNEL SUBUNIT DELTA"/>
    <property type="match status" value="1"/>
</dbReference>
<keyword evidence="6" id="KW-0915">Sodium</keyword>
<accession>L5LCM2</accession>
<feature type="region of interest" description="Disordered" evidence="12">
    <location>
        <begin position="324"/>
        <end position="353"/>
    </location>
</feature>
<dbReference type="Proteomes" id="UP000010556">
    <property type="component" value="Unassembled WGS sequence"/>
</dbReference>
<dbReference type="GO" id="GO:0034706">
    <property type="term" value="C:sodium channel complex"/>
    <property type="evidence" value="ECO:0007669"/>
    <property type="project" value="TreeGrafter"/>
</dbReference>
<keyword evidence="4 11" id="KW-0812">Transmembrane</keyword>
<dbReference type="PANTHER" id="PTHR11690">
    <property type="entry name" value="AMILORIDE-SENSITIVE SODIUM CHANNEL-RELATED"/>
    <property type="match status" value="1"/>
</dbReference>
<evidence type="ECO:0000256" key="4">
    <source>
        <dbReference type="ARBA" id="ARBA00022692"/>
    </source>
</evidence>
<protein>
    <submittedName>
        <fullName evidence="14">Amiloride-sensitive sodium channel subunit delta</fullName>
    </submittedName>
</protein>
<name>L5LCM2_MYODS</name>
<dbReference type="EMBL" id="KB113360">
    <property type="protein sequence ID" value="ELK23616.1"/>
    <property type="molecule type" value="Genomic_DNA"/>
</dbReference>
<feature type="region of interest" description="Disordered" evidence="12">
    <location>
        <begin position="464"/>
        <end position="502"/>
    </location>
</feature>
<evidence type="ECO:0000256" key="6">
    <source>
        <dbReference type="ARBA" id="ARBA00023053"/>
    </source>
</evidence>
<evidence type="ECO:0000256" key="2">
    <source>
        <dbReference type="ARBA" id="ARBA00022448"/>
    </source>
</evidence>
<gene>
    <name evidence="14" type="ORF">MDA_GLEAN10007543</name>
</gene>
<dbReference type="eggNOG" id="KOG4294">
    <property type="taxonomic scope" value="Eukaryota"/>
</dbReference>
<keyword evidence="3 11" id="KW-0894">Sodium channel</keyword>
<keyword evidence="8 13" id="KW-0472">Membrane</keyword>
<keyword evidence="15" id="KW-1185">Reference proteome</keyword>
<comment type="subcellular location">
    <subcellularLocation>
        <location evidence="1">Membrane</location>
        <topology evidence="1">Multi-pass membrane protein</topology>
    </subcellularLocation>
</comment>
<feature type="transmembrane region" description="Helical" evidence="13">
    <location>
        <begin position="20"/>
        <end position="37"/>
    </location>
</feature>
<comment type="similarity">
    <text evidence="11">Belongs to the amiloride-sensitive sodium channel (TC 1.A.6) family.</text>
</comment>
<reference evidence="15" key="1">
    <citation type="journal article" date="2013" name="Science">
        <title>Comparative analysis of bat genomes provides insight into the evolution of flight and immunity.</title>
        <authorList>
            <person name="Zhang G."/>
            <person name="Cowled C."/>
            <person name="Shi Z."/>
            <person name="Huang Z."/>
            <person name="Bishop-Lilly K.A."/>
            <person name="Fang X."/>
            <person name="Wynne J.W."/>
            <person name="Xiong Z."/>
            <person name="Baker M.L."/>
            <person name="Zhao W."/>
            <person name="Tachedjian M."/>
            <person name="Zhu Y."/>
            <person name="Zhou P."/>
            <person name="Jiang X."/>
            <person name="Ng J."/>
            <person name="Yang L."/>
            <person name="Wu L."/>
            <person name="Xiao J."/>
            <person name="Feng Y."/>
            <person name="Chen Y."/>
            <person name="Sun X."/>
            <person name="Zhang Y."/>
            <person name="Marsh G.A."/>
            <person name="Crameri G."/>
            <person name="Broder C.C."/>
            <person name="Frey K.G."/>
            <person name="Wang L.F."/>
            <person name="Wang J."/>
        </authorList>
    </citation>
    <scope>NUCLEOTIDE SEQUENCE [LARGE SCALE GENOMIC DNA]</scope>
</reference>
<dbReference type="InterPro" id="IPR001873">
    <property type="entry name" value="ENaC"/>
</dbReference>
<evidence type="ECO:0000256" key="13">
    <source>
        <dbReference type="SAM" id="Phobius"/>
    </source>
</evidence>
<evidence type="ECO:0000313" key="15">
    <source>
        <dbReference type="Proteomes" id="UP000010556"/>
    </source>
</evidence>
<dbReference type="AlphaFoldDB" id="L5LCM2"/>